<keyword evidence="2" id="KW-1185">Reference proteome</keyword>
<protein>
    <submittedName>
        <fullName evidence="1">Uncharacterized protein</fullName>
    </submittedName>
</protein>
<gene>
    <name evidence="1" type="ORF">BSTOLATCC_MIC59471</name>
</gene>
<sequence length="238" mass="27261">MGCEKSRPRSSEEIIISAAEEGLGFQDINVHLIDSTFRKFSHMGRINQTQLKRISRQLRINIVDFGPHVKINEMFYNLRKEEGEYFLRDLLVIGIMLGKGSNADKASLLFQVFDETSEGVIEISRLKDQVFKTIFQHCVNSLGNLVTTQQCSESLELKNKKYLDELKQVEADGIKKICDGIIADKTSRVIDEAEFVRVMCEFEMGNLLSSFGFRTFFKEVFNTSPPKKVWSNPFGKKK</sequence>
<dbReference type="Proteomes" id="UP001162131">
    <property type="component" value="Unassembled WGS sequence"/>
</dbReference>
<reference evidence="1" key="1">
    <citation type="submission" date="2021-09" db="EMBL/GenBank/DDBJ databases">
        <authorList>
            <consortium name="AG Swart"/>
            <person name="Singh M."/>
            <person name="Singh A."/>
            <person name="Seah K."/>
            <person name="Emmerich C."/>
        </authorList>
    </citation>
    <scope>NUCLEOTIDE SEQUENCE</scope>
    <source>
        <strain evidence="1">ATCC30299</strain>
    </source>
</reference>
<evidence type="ECO:0000313" key="1">
    <source>
        <dbReference type="EMBL" id="CAG9333654.1"/>
    </source>
</evidence>
<proteinExistence type="predicted"/>
<comment type="caution">
    <text evidence="1">The sequence shown here is derived from an EMBL/GenBank/DDBJ whole genome shotgun (WGS) entry which is preliminary data.</text>
</comment>
<accession>A0AAU9K6V1</accession>
<evidence type="ECO:0000313" key="2">
    <source>
        <dbReference type="Proteomes" id="UP001162131"/>
    </source>
</evidence>
<dbReference type="AlphaFoldDB" id="A0AAU9K6V1"/>
<dbReference type="EMBL" id="CAJZBQ010000057">
    <property type="protein sequence ID" value="CAG9333654.1"/>
    <property type="molecule type" value="Genomic_DNA"/>
</dbReference>
<organism evidence="1 2">
    <name type="scientific">Blepharisma stoltei</name>
    <dbReference type="NCBI Taxonomy" id="1481888"/>
    <lineage>
        <taxon>Eukaryota</taxon>
        <taxon>Sar</taxon>
        <taxon>Alveolata</taxon>
        <taxon>Ciliophora</taxon>
        <taxon>Postciliodesmatophora</taxon>
        <taxon>Heterotrichea</taxon>
        <taxon>Heterotrichida</taxon>
        <taxon>Blepharismidae</taxon>
        <taxon>Blepharisma</taxon>
    </lineage>
</organism>
<name>A0AAU9K6V1_9CILI</name>